<dbReference type="Gene3D" id="3.40.720.10">
    <property type="entry name" value="Alkaline Phosphatase, subunit A"/>
    <property type="match status" value="1"/>
</dbReference>
<evidence type="ECO:0000256" key="6">
    <source>
        <dbReference type="ARBA" id="ARBA00022989"/>
    </source>
</evidence>
<feature type="transmembrane region" description="Helical" evidence="8">
    <location>
        <begin position="66"/>
        <end position="88"/>
    </location>
</feature>
<dbReference type="SUPFAM" id="SSF53649">
    <property type="entry name" value="Alkaline phosphatase-like"/>
    <property type="match status" value="1"/>
</dbReference>
<evidence type="ECO:0000256" key="3">
    <source>
        <dbReference type="ARBA" id="ARBA00022519"/>
    </source>
</evidence>
<dbReference type="Pfam" id="PF08019">
    <property type="entry name" value="EptA_B_N"/>
    <property type="match status" value="1"/>
</dbReference>
<dbReference type="EC" id="2.7.-.-" evidence="11"/>
<dbReference type="EMBL" id="JBHSNM010000007">
    <property type="protein sequence ID" value="MFC5571296.1"/>
    <property type="molecule type" value="Genomic_DNA"/>
</dbReference>
<feature type="transmembrane region" description="Helical" evidence="8">
    <location>
        <begin position="137"/>
        <end position="158"/>
    </location>
</feature>
<dbReference type="PANTHER" id="PTHR30443:SF0">
    <property type="entry name" value="PHOSPHOETHANOLAMINE TRANSFERASE EPTA"/>
    <property type="match status" value="1"/>
</dbReference>
<dbReference type="InterPro" id="IPR012549">
    <property type="entry name" value="EptA-like_N"/>
</dbReference>
<comment type="caution">
    <text evidence="11">The sequence shown here is derived from an EMBL/GenBank/DDBJ whole genome shotgun (WGS) entry which is preliminary data.</text>
</comment>
<evidence type="ECO:0000256" key="2">
    <source>
        <dbReference type="ARBA" id="ARBA00022475"/>
    </source>
</evidence>
<keyword evidence="12" id="KW-1185">Reference proteome</keyword>
<feature type="domain" description="Sulfatase N-terminal" evidence="9">
    <location>
        <begin position="255"/>
        <end position="547"/>
    </location>
</feature>
<comment type="subcellular location">
    <subcellularLocation>
        <location evidence="1">Cell inner membrane</location>
        <topology evidence="1">Multi-pass membrane protein</topology>
    </subcellularLocation>
</comment>
<dbReference type="InterPro" id="IPR017850">
    <property type="entry name" value="Alkaline_phosphatase_core_sf"/>
</dbReference>
<evidence type="ECO:0000256" key="8">
    <source>
        <dbReference type="SAM" id="Phobius"/>
    </source>
</evidence>
<keyword evidence="6 8" id="KW-1133">Transmembrane helix</keyword>
<dbReference type="GO" id="GO:0016740">
    <property type="term" value="F:transferase activity"/>
    <property type="evidence" value="ECO:0007669"/>
    <property type="project" value="UniProtKB-KW"/>
</dbReference>
<organism evidence="11 12">
    <name type="scientific">Lysobacter yangpyeongensis</name>
    <dbReference type="NCBI Taxonomy" id="346182"/>
    <lineage>
        <taxon>Bacteria</taxon>
        <taxon>Pseudomonadati</taxon>
        <taxon>Pseudomonadota</taxon>
        <taxon>Gammaproteobacteria</taxon>
        <taxon>Lysobacterales</taxon>
        <taxon>Lysobacteraceae</taxon>
        <taxon>Lysobacter</taxon>
    </lineage>
</organism>
<feature type="transmembrane region" description="Helical" evidence="8">
    <location>
        <begin position="27"/>
        <end position="46"/>
    </location>
</feature>
<evidence type="ECO:0000256" key="4">
    <source>
        <dbReference type="ARBA" id="ARBA00022679"/>
    </source>
</evidence>
<dbReference type="NCBIfam" id="NF028537">
    <property type="entry name" value="P_eth_NH2_trans"/>
    <property type="match status" value="1"/>
</dbReference>
<evidence type="ECO:0000256" key="1">
    <source>
        <dbReference type="ARBA" id="ARBA00004429"/>
    </source>
</evidence>
<dbReference type="Proteomes" id="UP001596036">
    <property type="component" value="Unassembled WGS sequence"/>
</dbReference>
<evidence type="ECO:0000256" key="5">
    <source>
        <dbReference type="ARBA" id="ARBA00022692"/>
    </source>
</evidence>
<protein>
    <submittedName>
        <fullName evidence="11">Phosphoethanolamine transferase</fullName>
        <ecNumber evidence="11">2.7.-.-</ecNumber>
    </submittedName>
</protein>
<keyword evidence="7 8" id="KW-0472">Membrane</keyword>
<evidence type="ECO:0000259" key="9">
    <source>
        <dbReference type="Pfam" id="PF00884"/>
    </source>
</evidence>
<dbReference type="PANTHER" id="PTHR30443">
    <property type="entry name" value="INNER MEMBRANE PROTEIN"/>
    <property type="match status" value="1"/>
</dbReference>
<accession>A0ABW0SQZ0</accession>
<sequence length="569" mass="61635">MSAVSILSAGRFPRLAREGARLLRLRPVLSVEALALAAGMYFALASNRAFFHAVAATGALHGARGMLTATSLFVAIAALHAALFGVLFNRWTAKPLLIVLLLASAAAAYFTSAYTVYFDADMLRNILHTDGKESHELVSLAALPSLLWYGALPSVLVWRVRLAPSRPWLRALATRAALVLLAIAIAAASLAVSFQGIAALMRNHRELRYLVTPGNYLVSLVQVAQDANRDRHQPRQPIGTHAKVIGRPATARPRLLVLVVGETVRAQNWGLDGYARQTTPQLASLAQAPDGPVNFRDVTACGSATEVSLPCMFSMYGRARYDKDRIRHSESLLHVLEHAGIPTLWRDNQTGCKGVCEGLAFESFEHGAVPGACTAEGCLDEAMLHGLADRIAAHPGDQVVVLHQLGNHGPAYYARYPARLRRFTPTCDTPDLNRCSREQIVNAYDNAVLYTDDFLARTIGFLQAQADRDTALIYLSDHGESLGEGGLYLHGVPYAIAPATQTRVPLLVWLSPRFAASRGVDTACLRAHAAEPVSQDNLFSSVLGLLQVRTPEYQPARDLFARCETAPAG</sequence>
<dbReference type="InterPro" id="IPR040423">
    <property type="entry name" value="PEA_transferase"/>
</dbReference>
<feature type="domain" description="Phosphoethanolamine transferase N-terminal" evidence="10">
    <location>
        <begin position="77"/>
        <end position="226"/>
    </location>
</feature>
<evidence type="ECO:0000313" key="12">
    <source>
        <dbReference type="Proteomes" id="UP001596036"/>
    </source>
</evidence>
<keyword evidence="5 8" id="KW-0812">Transmembrane</keyword>
<keyword evidence="4 11" id="KW-0808">Transferase</keyword>
<dbReference type="RefSeq" id="WP_386755899.1">
    <property type="nucleotide sequence ID" value="NZ_JBHSNM010000007.1"/>
</dbReference>
<feature type="transmembrane region" description="Helical" evidence="8">
    <location>
        <begin position="178"/>
        <end position="201"/>
    </location>
</feature>
<feature type="transmembrane region" description="Helical" evidence="8">
    <location>
        <begin position="95"/>
        <end position="117"/>
    </location>
</feature>
<keyword evidence="3" id="KW-0997">Cell inner membrane</keyword>
<dbReference type="Pfam" id="PF00884">
    <property type="entry name" value="Sulfatase"/>
    <property type="match status" value="1"/>
</dbReference>
<dbReference type="InterPro" id="IPR000917">
    <property type="entry name" value="Sulfatase_N"/>
</dbReference>
<dbReference type="CDD" id="cd16017">
    <property type="entry name" value="LptA"/>
    <property type="match status" value="1"/>
</dbReference>
<gene>
    <name evidence="11" type="ORF">ACFPN1_14625</name>
</gene>
<evidence type="ECO:0000256" key="7">
    <source>
        <dbReference type="ARBA" id="ARBA00023136"/>
    </source>
</evidence>
<dbReference type="InterPro" id="IPR058130">
    <property type="entry name" value="PEA_transf_C"/>
</dbReference>
<keyword evidence="2" id="KW-1003">Cell membrane</keyword>
<reference evidence="12" key="1">
    <citation type="journal article" date="2019" name="Int. J. Syst. Evol. Microbiol.">
        <title>The Global Catalogue of Microorganisms (GCM) 10K type strain sequencing project: providing services to taxonomists for standard genome sequencing and annotation.</title>
        <authorList>
            <consortium name="The Broad Institute Genomics Platform"/>
            <consortium name="The Broad Institute Genome Sequencing Center for Infectious Disease"/>
            <person name="Wu L."/>
            <person name="Ma J."/>
        </authorList>
    </citation>
    <scope>NUCLEOTIDE SEQUENCE [LARGE SCALE GENOMIC DNA]</scope>
    <source>
        <strain evidence="12">KACC 11407</strain>
    </source>
</reference>
<name>A0ABW0SQZ0_9GAMM</name>
<evidence type="ECO:0000259" key="10">
    <source>
        <dbReference type="Pfam" id="PF08019"/>
    </source>
</evidence>
<evidence type="ECO:0000313" key="11">
    <source>
        <dbReference type="EMBL" id="MFC5571296.1"/>
    </source>
</evidence>
<proteinExistence type="predicted"/>